<name>A0A0B0P1B7_GOSAR</name>
<dbReference type="AlphaFoldDB" id="A0A0B0P1B7"/>
<keyword evidence="2" id="KW-1185">Reference proteome</keyword>
<gene>
    <name evidence="1" type="ORF">F383_06693</name>
</gene>
<evidence type="ECO:0000313" key="2">
    <source>
        <dbReference type="Proteomes" id="UP000032142"/>
    </source>
</evidence>
<evidence type="ECO:0000313" key="1">
    <source>
        <dbReference type="EMBL" id="KHG18815.1"/>
    </source>
</evidence>
<dbReference type="Proteomes" id="UP000032142">
    <property type="component" value="Unassembled WGS sequence"/>
</dbReference>
<proteinExistence type="predicted"/>
<sequence>MLSKKIKIGVNRRYRFYIPEVTVKRRSRLQISSP</sequence>
<reference evidence="2" key="1">
    <citation type="submission" date="2014-09" db="EMBL/GenBank/DDBJ databases">
        <authorList>
            <person name="Mudge J."/>
            <person name="Ramaraj T."/>
            <person name="Lindquist I.E."/>
            <person name="Bharti A.K."/>
            <person name="Sundararajan A."/>
            <person name="Cameron C.T."/>
            <person name="Woodward J.E."/>
            <person name="May G.D."/>
            <person name="Brubaker C."/>
            <person name="Broadhvest J."/>
            <person name="Wilkins T.A."/>
        </authorList>
    </citation>
    <scope>NUCLEOTIDE SEQUENCE</scope>
    <source>
        <strain evidence="2">cv. AKA8401</strain>
    </source>
</reference>
<protein>
    <submittedName>
        <fullName evidence="1">Uncharacterized protein</fullName>
    </submittedName>
</protein>
<organism evidence="1 2">
    <name type="scientific">Gossypium arboreum</name>
    <name type="common">Tree cotton</name>
    <name type="synonym">Gossypium nanking</name>
    <dbReference type="NCBI Taxonomy" id="29729"/>
    <lineage>
        <taxon>Eukaryota</taxon>
        <taxon>Viridiplantae</taxon>
        <taxon>Streptophyta</taxon>
        <taxon>Embryophyta</taxon>
        <taxon>Tracheophyta</taxon>
        <taxon>Spermatophyta</taxon>
        <taxon>Magnoliopsida</taxon>
        <taxon>eudicotyledons</taxon>
        <taxon>Gunneridae</taxon>
        <taxon>Pentapetalae</taxon>
        <taxon>rosids</taxon>
        <taxon>malvids</taxon>
        <taxon>Malvales</taxon>
        <taxon>Malvaceae</taxon>
        <taxon>Malvoideae</taxon>
        <taxon>Gossypium</taxon>
    </lineage>
</organism>
<dbReference type="EMBL" id="KN411433">
    <property type="protein sequence ID" value="KHG18815.1"/>
    <property type="molecule type" value="Genomic_DNA"/>
</dbReference>
<accession>A0A0B0P1B7</accession>